<evidence type="ECO:0000256" key="2">
    <source>
        <dbReference type="ARBA" id="ARBA00004687"/>
    </source>
</evidence>
<dbReference type="PANTHER" id="PTHR12468">
    <property type="entry name" value="GPI MANNOSYLTRANSFERASE 2"/>
    <property type="match status" value="1"/>
</dbReference>
<comment type="function">
    <text evidence="11">Mannosyltransferase involved in glycosylphosphatidylinositol-anchor biosynthesis.</text>
</comment>
<evidence type="ECO:0000313" key="12">
    <source>
        <dbReference type="EMBL" id="UYV81100.1"/>
    </source>
</evidence>
<keyword evidence="8 11" id="KW-0256">Endoplasmic reticulum</keyword>
<gene>
    <name evidence="12" type="ORF">LAZ67_19002791</name>
</gene>
<dbReference type="Proteomes" id="UP001235939">
    <property type="component" value="Chromosome 19"/>
</dbReference>
<evidence type="ECO:0000256" key="1">
    <source>
        <dbReference type="ARBA" id="ARBA00004477"/>
    </source>
</evidence>
<dbReference type="Pfam" id="PF04188">
    <property type="entry name" value="Mannosyl_trans2"/>
    <property type="match status" value="1"/>
</dbReference>
<feature type="transmembrane region" description="Helical" evidence="11">
    <location>
        <begin position="406"/>
        <end position="428"/>
    </location>
</feature>
<evidence type="ECO:0000256" key="9">
    <source>
        <dbReference type="ARBA" id="ARBA00022989"/>
    </source>
</evidence>
<keyword evidence="9 11" id="KW-1133">Transmembrane helix</keyword>
<evidence type="ECO:0000256" key="10">
    <source>
        <dbReference type="ARBA" id="ARBA00023136"/>
    </source>
</evidence>
<keyword evidence="5 11" id="KW-0328">Glycosyltransferase</keyword>
<dbReference type="InterPro" id="IPR007315">
    <property type="entry name" value="PIG-V/Gpi18"/>
</dbReference>
<evidence type="ECO:0000313" key="13">
    <source>
        <dbReference type="Proteomes" id="UP001235939"/>
    </source>
</evidence>
<feature type="transmembrane region" description="Helical" evidence="11">
    <location>
        <begin position="261"/>
        <end position="288"/>
    </location>
</feature>
<comment type="similarity">
    <text evidence="3 11">Belongs to the PIGV family.</text>
</comment>
<keyword evidence="7 11" id="KW-0812">Transmembrane</keyword>
<feature type="transmembrane region" description="Helical" evidence="11">
    <location>
        <begin position="440"/>
        <end position="465"/>
    </location>
</feature>
<feature type="transmembrane region" description="Helical" evidence="11">
    <location>
        <begin position="477"/>
        <end position="496"/>
    </location>
</feature>
<proteinExistence type="inferred from homology"/>
<dbReference type="PANTHER" id="PTHR12468:SF2">
    <property type="entry name" value="GPI MANNOSYLTRANSFERASE 2"/>
    <property type="match status" value="1"/>
</dbReference>
<dbReference type="EC" id="2.4.1.-" evidence="11"/>
<comment type="subcellular location">
    <subcellularLocation>
        <location evidence="1 11">Endoplasmic reticulum membrane</location>
        <topology evidence="1 11">Multi-pass membrane protein</topology>
    </subcellularLocation>
</comment>
<evidence type="ECO:0000256" key="4">
    <source>
        <dbReference type="ARBA" id="ARBA00022502"/>
    </source>
</evidence>
<accession>A0ABY6LIT8</accession>
<evidence type="ECO:0000256" key="11">
    <source>
        <dbReference type="RuleBase" id="RU363112"/>
    </source>
</evidence>
<evidence type="ECO:0000256" key="5">
    <source>
        <dbReference type="ARBA" id="ARBA00022676"/>
    </source>
</evidence>
<keyword evidence="4 11" id="KW-0337">GPI-anchor biosynthesis</keyword>
<evidence type="ECO:0000256" key="7">
    <source>
        <dbReference type="ARBA" id="ARBA00022692"/>
    </source>
</evidence>
<sequence>MTLLNTKVFNDVSWLERDYNGSPIAMDDSRTANLDLFTAAIARAVWAQILANYYLPDHEADAFETPTIEEPRTIFDRGVKQFLEGFSRWDAQYFLHIARHGYSYENTLAFLPLFPLCLNATATGLHLLGARLLNLTSCLLLAGVLLNTLCFTLAALRLYDLTFTLFKHRKMAHWTLIFFCCNPASIFFSALYSESLFLFLTLEGLWSLENDRVYLAAFFFGFSGATRANGIISIGFLWYYEMKKFAANLSSLTKMTLLQRIFFVMEWIFEVSHTLVIGVLPFCAYQAYAFFSYCTPSKVPHWWWPVIELASTKGYKMPGDEPLSPWCRQLLPLSYPYVQKTYWDVGFLEYYKLRQTPNFLLALPILAILLKRGLEYYRANPTYCHYLGIFPAKYRRSSLLLNSDRTFVFTVHAVALCLFATFFINIQVSTRLLCSSTPLLYWVAASHTSSAVPSATLGHSVNTLIMASYQHLPLRLILGYFWLYFITGIVVHVNWLPWT</sequence>
<keyword evidence="10 11" id="KW-0472">Membrane</keyword>
<feature type="transmembrane region" description="Helical" evidence="11">
    <location>
        <begin position="139"/>
        <end position="159"/>
    </location>
</feature>
<organism evidence="12 13">
    <name type="scientific">Cordylochernes scorpioides</name>
    <dbReference type="NCBI Taxonomy" id="51811"/>
    <lineage>
        <taxon>Eukaryota</taxon>
        <taxon>Metazoa</taxon>
        <taxon>Ecdysozoa</taxon>
        <taxon>Arthropoda</taxon>
        <taxon>Chelicerata</taxon>
        <taxon>Arachnida</taxon>
        <taxon>Pseudoscorpiones</taxon>
        <taxon>Cheliferoidea</taxon>
        <taxon>Chernetidae</taxon>
        <taxon>Cordylochernes</taxon>
    </lineage>
</organism>
<evidence type="ECO:0000256" key="6">
    <source>
        <dbReference type="ARBA" id="ARBA00022679"/>
    </source>
</evidence>
<protein>
    <recommendedName>
        <fullName evidence="11">GPI mannosyltransferase 2</fullName>
        <ecNumber evidence="11">2.4.1.-</ecNumber>
    </recommendedName>
</protein>
<reference evidence="12 13" key="1">
    <citation type="submission" date="2022-01" db="EMBL/GenBank/DDBJ databases">
        <title>A chromosomal length assembly of Cordylochernes scorpioides.</title>
        <authorList>
            <person name="Zeh D."/>
            <person name="Zeh J."/>
        </authorList>
    </citation>
    <scope>NUCLEOTIDE SEQUENCE [LARGE SCALE GENOMIC DNA]</scope>
    <source>
        <strain evidence="12">IN4F17</strain>
        <tissue evidence="12">Whole Body</tissue>
    </source>
</reference>
<keyword evidence="13" id="KW-1185">Reference proteome</keyword>
<comment type="pathway">
    <text evidence="2 11">Glycolipid biosynthesis; glycosylphosphatidylinositol-anchor biosynthesis.</text>
</comment>
<dbReference type="EMBL" id="CP092881">
    <property type="protein sequence ID" value="UYV81100.1"/>
    <property type="molecule type" value="Genomic_DNA"/>
</dbReference>
<evidence type="ECO:0000256" key="3">
    <source>
        <dbReference type="ARBA" id="ARBA00008698"/>
    </source>
</evidence>
<name>A0ABY6LIT8_9ARAC</name>
<feature type="transmembrane region" description="Helical" evidence="11">
    <location>
        <begin position="213"/>
        <end position="240"/>
    </location>
</feature>
<feature type="transmembrane region" description="Helical" evidence="11">
    <location>
        <begin position="171"/>
        <end position="193"/>
    </location>
</feature>
<evidence type="ECO:0000256" key="8">
    <source>
        <dbReference type="ARBA" id="ARBA00022824"/>
    </source>
</evidence>
<keyword evidence="6 11" id="KW-0808">Transferase</keyword>
<feature type="transmembrane region" description="Helical" evidence="11">
    <location>
        <begin position="108"/>
        <end position="127"/>
    </location>
</feature>